<accession>W2IPC0</accession>
<proteinExistence type="predicted"/>
<sequence length="69" mass="7504">MCVLPTSTVTARREPTARCWTRACTDVRTVLLPMRPRARLAVMAMSRLSALLAGITTAALTRTTSASLR</sequence>
<evidence type="ECO:0000313" key="1">
    <source>
        <dbReference type="EMBL" id="ETL35218.1"/>
    </source>
</evidence>
<gene>
    <name evidence="1" type="ORF">L916_12613</name>
</gene>
<protein>
    <submittedName>
        <fullName evidence="1">Uncharacterized protein</fullName>
    </submittedName>
</protein>
<reference evidence="1" key="1">
    <citation type="submission" date="2013-11" db="EMBL/GenBank/DDBJ databases">
        <title>The Genome Sequence of Phytophthora parasitica CJ05E6.</title>
        <authorList>
            <consortium name="The Broad Institute Genomics Platform"/>
            <person name="Russ C."/>
            <person name="Tyler B."/>
            <person name="Panabieres F."/>
            <person name="Shan W."/>
            <person name="Tripathy S."/>
            <person name="Grunwald N."/>
            <person name="Machado M."/>
            <person name="Johnson C.S."/>
            <person name="Arredondo F."/>
            <person name="Hong C."/>
            <person name="Coffey M."/>
            <person name="Young S.K."/>
            <person name="Zeng Q."/>
            <person name="Gargeya S."/>
            <person name="Fitzgerald M."/>
            <person name="Abouelleil A."/>
            <person name="Alvarado L."/>
            <person name="Chapman S.B."/>
            <person name="Gainer-Dewar J."/>
            <person name="Goldberg J."/>
            <person name="Griggs A."/>
            <person name="Gujja S."/>
            <person name="Hansen M."/>
            <person name="Howarth C."/>
            <person name="Imamovic A."/>
            <person name="Ireland A."/>
            <person name="Larimer J."/>
            <person name="McCowan C."/>
            <person name="Murphy C."/>
            <person name="Pearson M."/>
            <person name="Poon T.W."/>
            <person name="Priest M."/>
            <person name="Roberts A."/>
            <person name="Saif S."/>
            <person name="Shea T."/>
            <person name="Sykes S."/>
            <person name="Wortman J."/>
            <person name="Nusbaum C."/>
            <person name="Birren B."/>
        </authorList>
    </citation>
    <scope>NUCLEOTIDE SEQUENCE [LARGE SCALE GENOMIC DNA]</scope>
    <source>
        <strain evidence="1">CJ05E6</strain>
    </source>
</reference>
<dbReference type="EMBL" id="KI674056">
    <property type="protein sequence ID" value="ETL35218.1"/>
    <property type="molecule type" value="Genomic_DNA"/>
</dbReference>
<dbReference type="AlphaFoldDB" id="W2IPC0"/>
<organism evidence="1">
    <name type="scientific">Phytophthora nicotianae</name>
    <name type="common">Potato buckeye rot agent</name>
    <name type="synonym">Phytophthora parasitica</name>
    <dbReference type="NCBI Taxonomy" id="4792"/>
    <lineage>
        <taxon>Eukaryota</taxon>
        <taxon>Sar</taxon>
        <taxon>Stramenopiles</taxon>
        <taxon>Oomycota</taxon>
        <taxon>Peronosporomycetes</taxon>
        <taxon>Peronosporales</taxon>
        <taxon>Peronosporaceae</taxon>
        <taxon>Phytophthora</taxon>
    </lineage>
</organism>
<name>W2IPC0_PHYNI</name>
<dbReference type="Proteomes" id="UP000053864">
    <property type="component" value="Unassembled WGS sequence"/>
</dbReference>